<dbReference type="Gene3D" id="4.10.260.10">
    <property type="entry name" value="Transducin (heterotrimeric G protein), gamma chain"/>
    <property type="match status" value="1"/>
</dbReference>
<evidence type="ECO:0000256" key="2">
    <source>
        <dbReference type="ARBA" id="ARBA00007431"/>
    </source>
</evidence>
<organism evidence="13 14">
    <name type="scientific">Apiotrichum porosum</name>
    <dbReference type="NCBI Taxonomy" id="105984"/>
    <lineage>
        <taxon>Eukaryota</taxon>
        <taxon>Fungi</taxon>
        <taxon>Dikarya</taxon>
        <taxon>Basidiomycota</taxon>
        <taxon>Agaricomycotina</taxon>
        <taxon>Tremellomycetes</taxon>
        <taxon>Trichosporonales</taxon>
        <taxon>Trichosporonaceae</taxon>
        <taxon>Apiotrichum</taxon>
    </lineage>
</organism>
<dbReference type="PANTHER" id="PTHR28189:SF1">
    <property type="entry name" value="GUANINE NUCLEOTIDE-BINDING PROTEIN SUBUNIT GAMMA"/>
    <property type="match status" value="1"/>
</dbReference>
<dbReference type="GO" id="GO:0005834">
    <property type="term" value="C:heterotrimeric G-protein complex"/>
    <property type="evidence" value="ECO:0007669"/>
    <property type="project" value="TreeGrafter"/>
</dbReference>
<dbReference type="STRING" id="105984.A0A427Y6H0"/>
<dbReference type="InterPro" id="IPR041848">
    <property type="entry name" value="Ste18_fungal"/>
</dbReference>
<dbReference type="GO" id="GO:0031681">
    <property type="term" value="F:G-protein beta-subunit binding"/>
    <property type="evidence" value="ECO:0007669"/>
    <property type="project" value="InterPro"/>
</dbReference>
<dbReference type="SUPFAM" id="SSF48670">
    <property type="entry name" value="Transducin (heterotrimeric G protein), gamma chain"/>
    <property type="match status" value="1"/>
</dbReference>
<dbReference type="PANTHER" id="PTHR28189">
    <property type="entry name" value="GUANINE NUCLEOTIDE-BINDING PROTEIN SUBUNIT GAMMA"/>
    <property type="match status" value="1"/>
</dbReference>
<dbReference type="SMART" id="SM01224">
    <property type="entry name" value="G_gamma"/>
    <property type="match status" value="1"/>
</dbReference>
<comment type="similarity">
    <text evidence="2">Belongs to the G protein gamma family.</text>
</comment>
<dbReference type="InterPro" id="IPR015898">
    <property type="entry name" value="G-protein_gamma-like_dom"/>
</dbReference>
<evidence type="ECO:0000256" key="5">
    <source>
        <dbReference type="ARBA" id="ARBA00022481"/>
    </source>
</evidence>
<evidence type="ECO:0000256" key="7">
    <source>
        <dbReference type="ARBA" id="ARBA00023139"/>
    </source>
</evidence>
<dbReference type="GeneID" id="39589502"/>
<sequence>MALQPGSASSASGPPRRTKNTMAELRLRRLQEHNLRLKEDLARPRIRVSEASMSLISYCTQTRDPLLPSLWGELRKGEDPYAPPEAGCCLVM</sequence>
<keyword evidence="10" id="KW-0636">Prenylation</keyword>
<dbReference type="InterPro" id="IPR036284">
    <property type="entry name" value="GGL_sf"/>
</dbReference>
<gene>
    <name evidence="13" type="primary">GG1</name>
    <name evidence="13" type="ORF">EHS24_004959</name>
</gene>
<keyword evidence="5" id="KW-0488">Methylation</keyword>
<keyword evidence="7" id="KW-0564">Palmitate</keyword>
<evidence type="ECO:0000256" key="3">
    <source>
        <dbReference type="ARBA" id="ARBA00011581"/>
    </source>
</evidence>
<proteinExistence type="inferred from homology"/>
<protein>
    <recommendedName>
        <fullName evidence="4">Guanine nucleotide-binding protein subunit gamma</fullName>
    </recommendedName>
</protein>
<comment type="subcellular location">
    <subcellularLocation>
        <location evidence="1">Membrane</location>
        <topology evidence="1">Peripheral membrane protein</topology>
    </subcellularLocation>
</comment>
<dbReference type="OrthoDB" id="19232at2759"/>
<dbReference type="AlphaFoldDB" id="A0A427Y6H0"/>
<evidence type="ECO:0000259" key="12">
    <source>
        <dbReference type="PROSITE" id="PS50058"/>
    </source>
</evidence>
<evidence type="ECO:0000256" key="6">
    <source>
        <dbReference type="ARBA" id="ARBA00023136"/>
    </source>
</evidence>
<dbReference type="GO" id="GO:0007186">
    <property type="term" value="P:G protein-coupled receptor signaling pathway"/>
    <property type="evidence" value="ECO:0007669"/>
    <property type="project" value="InterPro"/>
</dbReference>
<comment type="caution">
    <text evidence="13">The sequence shown here is derived from an EMBL/GenBank/DDBJ whole genome shotgun (WGS) entry which is preliminary data.</text>
</comment>
<evidence type="ECO:0000256" key="1">
    <source>
        <dbReference type="ARBA" id="ARBA00004170"/>
    </source>
</evidence>
<feature type="domain" description="G protein gamma" evidence="12">
    <location>
        <begin position="18"/>
        <end position="91"/>
    </location>
</feature>
<feature type="region of interest" description="Disordered" evidence="11">
    <location>
        <begin position="1"/>
        <end position="20"/>
    </location>
</feature>
<keyword evidence="9" id="KW-0449">Lipoprotein</keyword>
<evidence type="ECO:0000313" key="14">
    <source>
        <dbReference type="Proteomes" id="UP000279236"/>
    </source>
</evidence>
<reference evidence="13 14" key="1">
    <citation type="submission" date="2018-11" db="EMBL/GenBank/DDBJ databases">
        <title>Genome sequence of Apiotrichum porosum DSM 27194.</title>
        <authorList>
            <person name="Aliyu H."/>
            <person name="Gorte O."/>
            <person name="Ochsenreither K."/>
        </authorList>
    </citation>
    <scope>NUCLEOTIDE SEQUENCE [LARGE SCALE GENOMIC DNA]</scope>
    <source>
        <strain evidence="13 14">DSM 27194</strain>
    </source>
</reference>
<keyword evidence="14" id="KW-1185">Reference proteome</keyword>
<keyword evidence="8" id="KW-0807">Transducer</keyword>
<accession>A0A427Y6H0</accession>
<keyword evidence="6" id="KW-0472">Membrane</keyword>
<dbReference type="PROSITE" id="PS50058">
    <property type="entry name" value="G_PROTEIN_GAMMA"/>
    <property type="match status" value="1"/>
</dbReference>
<evidence type="ECO:0000256" key="11">
    <source>
        <dbReference type="SAM" id="MobiDB-lite"/>
    </source>
</evidence>
<dbReference type="Proteomes" id="UP000279236">
    <property type="component" value="Unassembled WGS sequence"/>
</dbReference>
<dbReference type="GO" id="GO:0000750">
    <property type="term" value="P:pheromone-dependent signal transduction involved in conjugation with cellular fusion"/>
    <property type="evidence" value="ECO:0007669"/>
    <property type="project" value="InterPro"/>
</dbReference>
<evidence type="ECO:0000256" key="8">
    <source>
        <dbReference type="ARBA" id="ARBA00023224"/>
    </source>
</evidence>
<dbReference type="Pfam" id="PF00631">
    <property type="entry name" value="G-gamma"/>
    <property type="match status" value="1"/>
</dbReference>
<name>A0A427Y6H0_9TREE</name>
<evidence type="ECO:0000256" key="4">
    <source>
        <dbReference type="ARBA" id="ARBA00016111"/>
    </source>
</evidence>
<comment type="subunit">
    <text evidence="3">G proteins are composed of 3 units, alpha, beta and gamma.</text>
</comment>
<feature type="compositionally biased region" description="Low complexity" evidence="11">
    <location>
        <begin position="1"/>
        <end position="15"/>
    </location>
</feature>
<dbReference type="RefSeq" id="XP_028479473.1">
    <property type="nucleotide sequence ID" value="XM_028620501.1"/>
</dbReference>
<evidence type="ECO:0000313" key="13">
    <source>
        <dbReference type="EMBL" id="RSH86688.1"/>
    </source>
</evidence>
<evidence type="ECO:0000256" key="9">
    <source>
        <dbReference type="ARBA" id="ARBA00023288"/>
    </source>
</evidence>
<evidence type="ECO:0000256" key="10">
    <source>
        <dbReference type="ARBA" id="ARBA00023289"/>
    </source>
</evidence>
<dbReference type="EMBL" id="RSCE01000002">
    <property type="protein sequence ID" value="RSH86688.1"/>
    <property type="molecule type" value="Genomic_DNA"/>
</dbReference>
<dbReference type="FunFam" id="4.10.260.10:FF:000003">
    <property type="entry name" value="G-protein complex gamma subunit Ste18/GpgA"/>
    <property type="match status" value="1"/>
</dbReference>